<evidence type="ECO:0000313" key="1">
    <source>
        <dbReference type="EMBL" id="KAK7084393.1"/>
    </source>
</evidence>
<dbReference type="Proteomes" id="UP001381693">
    <property type="component" value="Unassembled WGS sequence"/>
</dbReference>
<organism evidence="1 2">
    <name type="scientific">Halocaridina rubra</name>
    <name type="common">Hawaiian red shrimp</name>
    <dbReference type="NCBI Taxonomy" id="373956"/>
    <lineage>
        <taxon>Eukaryota</taxon>
        <taxon>Metazoa</taxon>
        <taxon>Ecdysozoa</taxon>
        <taxon>Arthropoda</taxon>
        <taxon>Crustacea</taxon>
        <taxon>Multicrustacea</taxon>
        <taxon>Malacostraca</taxon>
        <taxon>Eumalacostraca</taxon>
        <taxon>Eucarida</taxon>
        <taxon>Decapoda</taxon>
        <taxon>Pleocyemata</taxon>
        <taxon>Caridea</taxon>
        <taxon>Atyoidea</taxon>
        <taxon>Atyidae</taxon>
        <taxon>Halocaridina</taxon>
    </lineage>
</organism>
<proteinExistence type="predicted"/>
<protein>
    <submittedName>
        <fullName evidence="1">Uncharacterized protein</fullName>
    </submittedName>
</protein>
<name>A0AAN8XMK5_HALRR</name>
<reference evidence="1 2" key="1">
    <citation type="submission" date="2023-11" db="EMBL/GenBank/DDBJ databases">
        <title>Halocaridina rubra genome assembly.</title>
        <authorList>
            <person name="Smith C."/>
        </authorList>
    </citation>
    <scope>NUCLEOTIDE SEQUENCE [LARGE SCALE GENOMIC DNA]</scope>
    <source>
        <strain evidence="1">EP-1</strain>
        <tissue evidence="1">Whole</tissue>
    </source>
</reference>
<accession>A0AAN8XMK5</accession>
<dbReference type="EMBL" id="JAXCGZ010002112">
    <property type="protein sequence ID" value="KAK7084393.1"/>
    <property type="molecule type" value="Genomic_DNA"/>
</dbReference>
<keyword evidence="2" id="KW-1185">Reference proteome</keyword>
<dbReference type="AlphaFoldDB" id="A0AAN8XMK5"/>
<comment type="caution">
    <text evidence="1">The sequence shown here is derived from an EMBL/GenBank/DDBJ whole genome shotgun (WGS) entry which is preliminary data.</text>
</comment>
<sequence length="100" mass="11350">MPTNKPYVLPPPGRSPSVILHLTTNMWKFTISKSRRQDVRELASLSQRSVLMLSLVLVSFRTTDARRPKYREKPVIQVLLATDLIVGHIQERDADGEQGP</sequence>
<gene>
    <name evidence="1" type="ORF">SK128_013793</name>
</gene>
<evidence type="ECO:0000313" key="2">
    <source>
        <dbReference type="Proteomes" id="UP001381693"/>
    </source>
</evidence>